<dbReference type="Gene3D" id="3.30.565.10">
    <property type="entry name" value="Histidine kinase-like ATPase, C-terminal domain"/>
    <property type="match status" value="1"/>
</dbReference>
<feature type="domain" description="Histidine kinase/HSP90-like ATPase" evidence="1">
    <location>
        <begin position="22"/>
        <end position="139"/>
    </location>
</feature>
<keyword evidence="3" id="KW-1185">Reference proteome</keyword>
<dbReference type="KEGG" id="mmav:RE476_08785"/>
<proteinExistence type="predicted"/>
<organism evidence="2 3">
    <name type="scientific">Methanolobus mangrovi</name>
    <dbReference type="NCBI Taxonomy" id="3072977"/>
    <lineage>
        <taxon>Archaea</taxon>
        <taxon>Methanobacteriati</taxon>
        <taxon>Methanobacteriota</taxon>
        <taxon>Stenosarchaea group</taxon>
        <taxon>Methanomicrobia</taxon>
        <taxon>Methanosarcinales</taxon>
        <taxon>Methanosarcinaceae</taxon>
        <taxon>Methanolobus</taxon>
    </lineage>
</organism>
<evidence type="ECO:0000313" key="3">
    <source>
        <dbReference type="Proteomes" id="UP001183006"/>
    </source>
</evidence>
<name>A0AA51UE14_9EURY</name>
<dbReference type="EMBL" id="CP133594">
    <property type="protein sequence ID" value="WMW21494.1"/>
    <property type="molecule type" value="Genomic_DNA"/>
</dbReference>
<dbReference type="Proteomes" id="UP001183006">
    <property type="component" value="Chromosome"/>
</dbReference>
<dbReference type="InterPro" id="IPR036890">
    <property type="entry name" value="HATPase_C_sf"/>
</dbReference>
<protein>
    <submittedName>
        <fullName evidence="2">Anti-sigma regulatory factor</fullName>
    </submittedName>
</protein>
<dbReference type="RefSeq" id="WP_309307280.1">
    <property type="nucleotide sequence ID" value="NZ_CP133594.1"/>
</dbReference>
<dbReference type="GeneID" id="84230232"/>
<dbReference type="AlphaFoldDB" id="A0AA51UE14"/>
<dbReference type="InterPro" id="IPR003594">
    <property type="entry name" value="HATPase_dom"/>
</dbReference>
<accession>A0AA51UE14</accession>
<dbReference type="SUPFAM" id="SSF55874">
    <property type="entry name" value="ATPase domain of HSP90 chaperone/DNA topoisomerase II/histidine kinase"/>
    <property type="match status" value="1"/>
</dbReference>
<dbReference type="CDD" id="cd16934">
    <property type="entry name" value="HATPase_RsbT-like"/>
    <property type="match status" value="1"/>
</dbReference>
<sequence>MSEICEYTSPENGLKSMVEVTNLSHVANVQTTVRSIAKKLGFSELASHKAATSASELASNLVHHASNGGSITIREVRKDGYIGIEIVSNDSGPGIMDVDLALQDGYSTGNGLGSGLPAVKRIMDELDISVTGDSKTCITTRLWYLCE</sequence>
<gene>
    <name evidence="2" type="ORF">RE476_08785</name>
</gene>
<evidence type="ECO:0000313" key="2">
    <source>
        <dbReference type="EMBL" id="WMW21494.1"/>
    </source>
</evidence>
<evidence type="ECO:0000259" key="1">
    <source>
        <dbReference type="Pfam" id="PF13581"/>
    </source>
</evidence>
<dbReference type="Pfam" id="PF13581">
    <property type="entry name" value="HATPase_c_2"/>
    <property type="match status" value="1"/>
</dbReference>
<reference evidence="2" key="1">
    <citation type="submission" date="2023-08" db="EMBL/GenBank/DDBJ databases">
        <title>Methanolobus mangrovi sp. nov. and Methanolobus sediminis sp. nov, two novel methylotrophic methanogens isolated from mangrove sediments in China.</title>
        <authorList>
            <person name="Zhou J."/>
        </authorList>
    </citation>
    <scope>NUCLEOTIDE SEQUENCE</scope>
    <source>
        <strain evidence="2">FTZ2</strain>
    </source>
</reference>